<feature type="compositionally biased region" description="Low complexity" evidence="7">
    <location>
        <begin position="158"/>
        <end position="178"/>
    </location>
</feature>
<dbReference type="OrthoDB" id="275783at2759"/>
<comment type="catalytic activity">
    <reaction evidence="5">
        <text>a D-aminoacyl-tRNA + H2O = a tRNA + a D-alpha-amino acid + H(+)</text>
        <dbReference type="Rhea" id="RHEA:13953"/>
        <dbReference type="Rhea" id="RHEA-COMP:10123"/>
        <dbReference type="Rhea" id="RHEA-COMP:10124"/>
        <dbReference type="ChEBI" id="CHEBI:15377"/>
        <dbReference type="ChEBI" id="CHEBI:15378"/>
        <dbReference type="ChEBI" id="CHEBI:59871"/>
        <dbReference type="ChEBI" id="CHEBI:78442"/>
        <dbReference type="ChEBI" id="CHEBI:79333"/>
        <dbReference type="EC" id="3.1.1.96"/>
    </reaction>
</comment>
<dbReference type="EMBL" id="KN880523">
    <property type="protein sequence ID" value="KIY67564.1"/>
    <property type="molecule type" value="Genomic_DNA"/>
</dbReference>
<dbReference type="FunFam" id="3.50.80.10:FF:000001">
    <property type="entry name" value="D-aminoacyl-tRNA deacylase"/>
    <property type="match status" value="1"/>
</dbReference>
<dbReference type="GO" id="GO:0106026">
    <property type="term" value="F:Gly-tRNA(Ala) deacylase activity"/>
    <property type="evidence" value="ECO:0007669"/>
    <property type="project" value="RHEA"/>
</dbReference>
<reference evidence="8 9" key="1">
    <citation type="journal article" date="2015" name="Fungal Genet. Biol.">
        <title>Evolution of novel wood decay mechanisms in Agaricales revealed by the genome sequences of Fistulina hepatica and Cylindrobasidium torrendii.</title>
        <authorList>
            <person name="Floudas D."/>
            <person name="Held B.W."/>
            <person name="Riley R."/>
            <person name="Nagy L.G."/>
            <person name="Koehler G."/>
            <person name="Ransdell A.S."/>
            <person name="Younus H."/>
            <person name="Chow J."/>
            <person name="Chiniquy J."/>
            <person name="Lipzen A."/>
            <person name="Tritt A."/>
            <person name="Sun H."/>
            <person name="Haridas S."/>
            <person name="LaButti K."/>
            <person name="Ohm R.A."/>
            <person name="Kues U."/>
            <person name="Blanchette R.A."/>
            <person name="Grigoriev I.V."/>
            <person name="Minto R.E."/>
            <person name="Hibbett D.S."/>
        </authorList>
    </citation>
    <scope>NUCLEOTIDE SEQUENCE [LARGE SCALE GENOMIC DNA]</scope>
    <source>
        <strain evidence="8 9">FP15055 ss-10</strain>
    </source>
</reference>
<evidence type="ECO:0000313" key="8">
    <source>
        <dbReference type="EMBL" id="KIY67564.1"/>
    </source>
</evidence>
<dbReference type="PANTHER" id="PTHR10472">
    <property type="entry name" value="D-TYROSYL-TRNA TYR DEACYLASE"/>
    <property type="match status" value="1"/>
</dbReference>
<dbReference type="Gene3D" id="3.50.80.10">
    <property type="entry name" value="D-tyrosyl-tRNA(Tyr) deacylase"/>
    <property type="match status" value="1"/>
</dbReference>
<dbReference type="PANTHER" id="PTHR10472:SF5">
    <property type="entry name" value="D-AMINOACYL-TRNA DEACYLASE 1"/>
    <property type="match status" value="1"/>
</dbReference>
<evidence type="ECO:0000313" key="9">
    <source>
        <dbReference type="Proteomes" id="UP000054007"/>
    </source>
</evidence>
<dbReference type="GO" id="GO:0000049">
    <property type="term" value="F:tRNA binding"/>
    <property type="evidence" value="ECO:0007669"/>
    <property type="project" value="UniProtKB-KW"/>
</dbReference>
<dbReference type="GO" id="GO:0005737">
    <property type="term" value="C:cytoplasm"/>
    <property type="evidence" value="ECO:0007669"/>
    <property type="project" value="UniProtKB-SubCell"/>
</dbReference>
<organism evidence="8 9">
    <name type="scientific">Cylindrobasidium torrendii FP15055 ss-10</name>
    <dbReference type="NCBI Taxonomy" id="1314674"/>
    <lineage>
        <taxon>Eukaryota</taxon>
        <taxon>Fungi</taxon>
        <taxon>Dikarya</taxon>
        <taxon>Basidiomycota</taxon>
        <taxon>Agaricomycotina</taxon>
        <taxon>Agaricomycetes</taxon>
        <taxon>Agaricomycetidae</taxon>
        <taxon>Agaricales</taxon>
        <taxon>Marasmiineae</taxon>
        <taxon>Physalacriaceae</taxon>
        <taxon>Cylindrobasidium</taxon>
    </lineage>
</organism>
<evidence type="ECO:0000256" key="4">
    <source>
        <dbReference type="ARBA" id="ARBA00047676"/>
    </source>
</evidence>
<sequence>MRAIIQRVSSASVTVDGKVISSISHGLMVLVGIGSDDTIPDASNIVKKILGIKAFNDLNEPQKMWKSNVRDVDGEILCVSQFTLLANTTKDKPDFHQAMPTQSAKEFYAQFLNMLGAAYKPEKIQDGEFGAMMSVALANEGPVTFTVDSRKFEYTEPASTNAKGKGSAKSSKKSTPAVTPSPTPMPE</sequence>
<proteinExistence type="inferred from homology"/>
<comment type="catalytic activity">
    <reaction evidence="4">
        <text>glycyl-tRNA(Ala) + H2O = tRNA(Ala) + glycine + H(+)</text>
        <dbReference type="Rhea" id="RHEA:53744"/>
        <dbReference type="Rhea" id="RHEA-COMP:9657"/>
        <dbReference type="Rhea" id="RHEA-COMP:13640"/>
        <dbReference type="ChEBI" id="CHEBI:15377"/>
        <dbReference type="ChEBI" id="CHEBI:15378"/>
        <dbReference type="ChEBI" id="CHEBI:57305"/>
        <dbReference type="ChEBI" id="CHEBI:78442"/>
        <dbReference type="ChEBI" id="CHEBI:78522"/>
        <dbReference type="EC" id="3.1.1.96"/>
    </reaction>
</comment>
<comment type="subcellular location">
    <subcellularLocation>
        <location evidence="6">Cytoplasm</location>
    </subcellularLocation>
</comment>
<evidence type="ECO:0000256" key="6">
    <source>
        <dbReference type="RuleBase" id="RU003470"/>
    </source>
</evidence>
<feature type="non-terminal residue" evidence="8">
    <location>
        <position position="1"/>
    </location>
</feature>
<dbReference type="InterPro" id="IPR003732">
    <property type="entry name" value="Daa-tRNA_deacyls_DTD"/>
</dbReference>
<evidence type="ECO:0000256" key="5">
    <source>
        <dbReference type="ARBA" id="ARBA00048018"/>
    </source>
</evidence>
<dbReference type="AlphaFoldDB" id="A0A0D7BBL3"/>
<evidence type="ECO:0000256" key="7">
    <source>
        <dbReference type="SAM" id="MobiDB-lite"/>
    </source>
</evidence>
<dbReference type="GO" id="GO:0051500">
    <property type="term" value="F:D-tyrosyl-tRNA(Tyr) deacylase activity"/>
    <property type="evidence" value="ECO:0007669"/>
    <property type="project" value="TreeGrafter"/>
</dbReference>
<accession>A0A0D7BBL3</accession>
<keyword evidence="6" id="KW-0820">tRNA-binding</keyword>
<dbReference type="InterPro" id="IPR023509">
    <property type="entry name" value="DTD-like_sf"/>
</dbReference>
<evidence type="ECO:0000256" key="3">
    <source>
        <dbReference type="ARBA" id="ARBA00020007"/>
    </source>
</evidence>
<gene>
    <name evidence="8" type="ORF">CYLTODRAFT_375909</name>
</gene>
<keyword evidence="6" id="KW-0963">Cytoplasm</keyword>
<dbReference type="Pfam" id="PF02580">
    <property type="entry name" value="Tyr_Deacylase"/>
    <property type="match status" value="1"/>
</dbReference>
<comment type="similarity">
    <text evidence="1 6">Belongs to the DTD family.</text>
</comment>
<dbReference type="EC" id="3.1.1.96" evidence="2 6"/>
<feature type="region of interest" description="Disordered" evidence="7">
    <location>
        <begin position="155"/>
        <end position="187"/>
    </location>
</feature>
<keyword evidence="9" id="KW-1185">Reference proteome</keyword>
<dbReference type="STRING" id="1314674.A0A0D7BBL3"/>
<evidence type="ECO:0000256" key="2">
    <source>
        <dbReference type="ARBA" id="ARBA00013056"/>
    </source>
</evidence>
<keyword evidence="6" id="KW-0378">Hydrolase</keyword>
<name>A0A0D7BBL3_9AGAR</name>
<dbReference type="SUPFAM" id="SSF69500">
    <property type="entry name" value="DTD-like"/>
    <property type="match status" value="1"/>
</dbReference>
<dbReference type="Proteomes" id="UP000054007">
    <property type="component" value="Unassembled WGS sequence"/>
</dbReference>
<evidence type="ECO:0000256" key="1">
    <source>
        <dbReference type="ARBA" id="ARBA00009673"/>
    </source>
</evidence>
<protein>
    <recommendedName>
        <fullName evidence="3 6">D-aminoacyl-tRNA deacylase</fullName>
        <ecNumber evidence="2 6">3.1.1.96</ecNumber>
    </recommendedName>
</protein>
<keyword evidence="6" id="KW-0694">RNA-binding</keyword>
<dbReference type="NCBIfam" id="TIGR00256">
    <property type="entry name" value="D-aminoacyl-tRNA deacylase"/>
    <property type="match status" value="1"/>
</dbReference>